<dbReference type="InterPro" id="IPR013830">
    <property type="entry name" value="SGNH_hydro"/>
</dbReference>
<evidence type="ECO:0000313" key="2">
    <source>
        <dbReference type="EMBL" id="WFP17657.1"/>
    </source>
</evidence>
<keyword evidence="3" id="KW-1185">Reference proteome</keyword>
<proteinExistence type="predicted"/>
<dbReference type="InterPro" id="IPR036514">
    <property type="entry name" value="SGNH_hydro_sf"/>
</dbReference>
<evidence type="ECO:0000313" key="3">
    <source>
        <dbReference type="Proteomes" id="UP001219037"/>
    </source>
</evidence>
<dbReference type="RefSeq" id="WP_278159331.1">
    <property type="nucleotide sequence ID" value="NZ_CP121252.1"/>
</dbReference>
<dbReference type="Pfam" id="PF13472">
    <property type="entry name" value="Lipase_GDSL_2"/>
    <property type="match status" value="1"/>
</dbReference>
<reference evidence="2 3" key="1">
    <citation type="submission" date="2023-04" db="EMBL/GenBank/DDBJ databases">
        <title>Funneling lignin-derived compounds into biodiesel using alkali-halophilic Citricoccus sp. P2.</title>
        <authorList>
            <person name="Luo C.-B."/>
        </authorList>
    </citation>
    <scope>NUCLEOTIDE SEQUENCE [LARGE SCALE GENOMIC DNA]</scope>
    <source>
        <strain evidence="2 3">P2</strain>
    </source>
</reference>
<gene>
    <name evidence="2" type="ORF">P8192_06020</name>
</gene>
<protein>
    <submittedName>
        <fullName evidence="2">GDSL-type esterase/lipase family protein</fullName>
    </submittedName>
</protein>
<feature type="domain" description="SGNH hydrolase-type esterase" evidence="1">
    <location>
        <begin position="17"/>
        <end position="177"/>
    </location>
</feature>
<dbReference type="Gene3D" id="3.40.50.1110">
    <property type="entry name" value="SGNH hydrolase"/>
    <property type="match status" value="1"/>
</dbReference>
<sequence length="200" mass="21906">MEIRRIRIASIGAETLAGVGDSRALGWLGRVLARTVTPEVEIESYVLASPGDTTEALSHRWETEALSRFSAHTDNRLVVALPEHDANLEGSSARARLNLANILDRAGQQGISVLVVGPPPGLDEERNRRLDALNSAYHDVAERRDVPYVDTFTPLLGHEQWRSDLAGGQGRPGQSGYGLLAWLVLHRGWYPWLGIAEPTS</sequence>
<dbReference type="EMBL" id="CP121252">
    <property type="protein sequence ID" value="WFP17657.1"/>
    <property type="molecule type" value="Genomic_DNA"/>
</dbReference>
<evidence type="ECO:0000259" key="1">
    <source>
        <dbReference type="Pfam" id="PF13472"/>
    </source>
</evidence>
<accession>A0ABY8HAQ0</accession>
<dbReference type="Proteomes" id="UP001219037">
    <property type="component" value="Chromosome"/>
</dbReference>
<dbReference type="SUPFAM" id="SSF52266">
    <property type="entry name" value="SGNH hydrolase"/>
    <property type="match status" value="1"/>
</dbReference>
<name>A0ABY8HAQ0_9MICC</name>
<organism evidence="2 3">
    <name type="scientific">Citricoccus muralis</name>
    <dbReference type="NCBI Taxonomy" id="169134"/>
    <lineage>
        <taxon>Bacteria</taxon>
        <taxon>Bacillati</taxon>
        <taxon>Actinomycetota</taxon>
        <taxon>Actinomycetes</taxon>
        <taxon>Micrococcales</taxon>
        <taxon>Micrococcaceae</taxon>
        <taxon>Citricoccus</taxon>
    </lineage>
</organism>